<feature type="domain" description="Methyltransferase FkbM" evidence="1">
    <location>
        <begin position="178"/>
        <end position="325"/>
    </location>
</feature>
<accession>A0A1T4K6T0</accession>
<proteinExistence type="predicted"/>
<evidence type="ECO:0000313" key="3">
    <source>
        <dbReference type="Proteomes" id="UP000189857"/>
    </source>
</evidence>
<dbReference type="RefSeq" id="WP_078785888.1">
    <property type="nucleotide sequence ID" value="NZ_FMTO01000002.1"/>
</dbReference>
<dbReference type="InterPro" id="IPR029063">
    <property type="entry name" value="SAM-dependent_MTases_sf"/>
</dbReference>
<dbReference type="AlphaFoldDB" id="A0A1T4K6T0"/>
<dbReference type="SUPFAM" id="SSF53335">
    <property type="entry name" value="S-adenosyl-L-methionine-dependent methyltransferases"/>
    <property type="match status" value="1"/>
</dbReference>
<reference evidence="2 3" key="1">
    <citation type="submission" date="2017-02" db="EMBL/GenBank/DDBJ databases">
        <authorList>
            <person name="Peterson S.W."/>
        </authorList>
    </citation>
    <scope>NUCLEOTIDE SEQUENCE [LARGE SCALE GENOMIC DNA]</scope>
    <source>
        <strain evidence="2 3">ATCC 17233</strain>
    </source>
</reference>
<protein>
    <submittedName>
        <fullName evidence="2">Methyltransferase, FkbM family</fullName>
    </submittedName>
</protein>
<dbReference type="Proteomes" id="UP000189857">
    <property type="component" value="Unassembled WGS sequence"/>
</dbReference>
<gene>
    <name evidence="2" type="ORF">SAMN02745110_00209</name>
</gene>
<dbReference type="InterPro" id="IPR006342">
    <property type="entry name" value="FkbM_mtfrase"/>
</dbReference>
<dbReference type="OrthoDB" id="5329963at2"/>
<dbReference type="GO" id="GO:0032259">
    <property type="term" value="P:methylation"/>
    <property type="evidence" value="ECO:0007669"/>
    <property type="project" value="UniProtKB-KW"/>
</dbReference>
<name>A0A1T4K6T0_9FIRM</name>
<dbReference type="NCBIfam" id="TIGR01444">
    <property type="entry name" value="fkbM_fam"/>
    <property type="match status" value="1"/>
</dbReference>
<sequence>MVEGDATSHGRAIESLQELLEANNYWNKVIGIVDSKKELHGRERLGIGVYDPSFISYHPDALVIINTISIKAIQKAMSDMGIKNDYVVIPYYFYHGTLEHIYDNDVAYKDIIQHETELRQLYFLEDKQTQRYFDVICKIRKHNQDDLYRPDDYEGTGENLEYFCDADIAPKGDVTYIDVGAYDGNSIEPVVSFYGDRIKRIMAFEPDDKSCVKLQQYVDRKGLSAKTEIYPYALGSENKTIHLSSSGLFSIVSDEGENTLEQKIFDELDTEIIGDAMVKMDIEGSELDALKGMKKLISDKEPYLAICLYHKIQDLFEIAKYLKDANPTYRLYIRGGWHLECWAVPERHFS</sequence>
<keyword evidence="2" id="KW-0808">Transferase</keyword>
<keyword evidence="3" id="KW-1185">Reference proteome</keyword>
<organism evidence="2 3">
    <name type="scientific">Eubacterium ruminantium</name>
    <dbReference type="NCBI Taxonomy" id="42322"/>
    <lineage>
        <taxon>Bacteria</taxon>
        <taxon>Bacillati</taxon>
        <taxon>Bacillota</taxon>
        <taxon>Clostridia</taxon>
        <taxon>Eubacteriales</taxon>
        <taxon>Eubacteriaceae</taxon>
        <taxon>Eubacterium</taxon>
    </lineage>
</organism>
<evidence type="ECO:0000259" key="1">
    <source>
        <dbReference type="Pfam" id="PF05050"/>
    </source>
</evidence>
<dbReference type="Pfam" id="PF05050">
    <property type="entry name" value="Methyltransf_21"/>
    <property type="match status" value="1"/>
</dbReference>
<evidence type="ECO:0000313" key="2">
    <source>
        <dbReference type="EMBL" id="SJZ38168.1"/>
    </source>
</evidence>
<keyword evidence="2" id="KW-0489">Methyltransferase</keyword>
<dbReference type="Gene3D" id="3.40.50.150">
    <property type="entry name" value="Vaccinia Virus protein VP39"/>
    <property type="match status" value="1"/>
</dbReference>
<dbReference type="GO" id="GO:0008168">
    <property type="term" value="F:methyltransferase activity"/>
    <property type="evidence" value="ECO:0007669"/>
    <property type="project" value="UniProtKB-KW"/>
</dbReference>
<dbReference type="EMBL" id="FUXA01000003">
    <property type="protein sequence ID" value="SJZ38168.1"/>
    <property type="molecule type" value="Genomic_DNA"/>
</dbReference>